<keyword evidence="3" id="KW-1185">Reference proteome</keyword>
<feature type="domain" description="Glycosyltransferase 2-like" evidence="1">
    <location>
        <begin position="7"/>
        <end position="158"/>
    </location>
</feature>
<comment type="caution">
    <text evidence="2">The sequence shown here is derived from an EMBL/GenBank/DDBJ whole genome shotgun (WGS) entry which is preliminary data.</text>
</comment>
<reference evidence="2 3" key="1">
    <citation type="submission" date="2015-11" db="EMBL/GenBank/DDBJ databases">
        <title>Sequence of Pedobacter ginsenosidimutans.</title>
        <authorList>
            <person name="Carson E."/>
            <person name="Keyser V."/>
            <person name="Newman J."/>
            <person name="Miller J."/>
        </authorList>
    </citation>
    <scope>NUCLEOTIDE SEQUENCE [LARGE SCALE GENOMIC DNA]</scope>
    <source>
        <strain evidence="2 3">KACC 14530</strain>
    </source>
</reference>
<dbReference type="Proteomes" id="UP000051950">
    <property type="component" value="Unassembled WGS sequence"/>
</dbReference>
<dbReference type="PANTHER" id="PTHR22916:SF3">
    <property type="entry name" value="UDP-GLCNAC:BETAGAL BETA-1,3-N-ACETYLGLUCOSAMINYLTRANSFERASE-LIKE PROTEIN 1"/>
    <property type="match status" value="1"/>
</dbReference>
<gene>
    <name evidence="2" type="ORF">ASU31_06520</name>
</gene>
<evidence type="ECO:0000313" key="3">
    <source>
        <dbReference type="Proteomes" id="UP000051950"/>
    </source>
</evidence>
<evidence type="ECO:0000313" key="2">
    <source>
        <dbReference type="EMBL" id="KRT17319.1"/>
    </source>
</evidence>
<protein>
    <recommendedName>
        <fullName evidence="1">Glycosyltransferase 2-like domain-containing protein</fullName>
    </recommendedName>
</protein>
<dbReference type="InterPro" id="IPR001173">
    <property type="entry name" value="Glyco_trans_2-like"/>
</dbReference>
<dbReference type="PANTHER" id="PTHR22916">
    <property type="entry name" value="GLYCOSYLTRANSFERASE"/>
    <property type="match status" value="1"/>
</dbReference>
<accession>A0A0T5VTW6</accession>
<organism evidence="2 3">
    <name type="scientific">Pedobacter ginsenosidimutans</name>
    <dbReference type="NCBI Taxonomy" id="687842"/>
    <lineage>
        <taxon>Bacteria</taxon>
        <taxon>Pseudomonadati</taxon>
        <taxon>Bacteroidota</taxon>
        <taxon>Sphingobacteriia</taxon>
        <taxon>Sphingobacteriales</taxon>
        <taxon>Sphingobacteriaceae</taxon>
        <taxon>Pedobacter</taxon>
    </lineage>
</organism>
<sequence>MKKPKITVFMAAYNTSGFIEESILSILNQTFIDFELLIIDDGSTDNTALIVKTFNDTRIRFIQNNGNKGLPFTRNRLLELARGEYIAILDSDDIAYPERLGLQLNFFSSNPEVALCGGHGKIIDKNGVESEKKIIVPTGDSIGMQMLFGNPFINSSTMFKTEIFRELNGYRDFALAEDYDLFTRISERHKVANIDAFLVKYRIHGENITLKRSEDQKKNELKILKNMQGNLGMSFNINNLNRHEELFTNNLNEAHFQGYFELLVSMKIANTKSKRFDIIKMNQFLFNKWYEILRLKKSNTKALNWFFKKELYDREFFNFKQFRKIFKISLRGLIN</sequence>
<evidence type="ECO:0000259" key="1">
    <source>
        <dbReference type="Pfam" id="PF00535"/>
    </source>
</evidence>
<dbReference type="RefSeq" id="WP_057931547.1">
    <property type="nucleotide sequence ID" value="NZ_LMZQ01000003.1"/>
</dbReference>
<name>A0A0T5VTW6_9SPHI</name>
<proteinExistence type="predicted"/>
<dbReference type="AlphaFoldDB" id="A0A0T5VTW6"/>
<dbReference type="OrthoDB" id="9815829at2"/>
<dbReference type="InterPro" id="IPR029044">
    <property type="entry name" value="Nucleotide-diphossugar_trans"/>
</dbReference>
<dbReference type="SUPFAM" id="SSF53448">
    <property type="entry name" value="Nucleotide-diphospho-sugar transferases"/>
    <property type="match status" value="1"/>
</dbReference>
<dbReference type="Pfam" id="PF00535">
    <property type="entry name" value="Glycos_transf_2"/>
    <property type="match status" value="1"/>
</dbReference>
<dbReference type="EMBL" id="LMZQ01000003">
    <property type="protein sequence ID" value="KRT17319.1"/>
    <property type="molecule type" value="Genomic_DNA"/>
</dbReference>
<dbReference type="Gene3D" id="3.90.550.10">
    <property type="entry name" value="Spore Coat Polysaccharide Biosynthesis Protein SpsA, Chain A"/>
    <property type="match status" value="1"/>
</dbReference>
<dbReference type="STRING" id="687842.ASU31_06520"/>
<dbReference type="GO" id="GO:0016758">
    <property type="term" value="F:hexosyltransferase activity"/>
    <property type="evidence" value="ECO:0007669"/>
    <property type="project" value="UniProtKB-ARBA"/>
</dbReference>